<feature type="compositionally biased region" description="Basic and acidic residues" evidence="1">
    <location>
        <begin position="491"/>
        <end position="509"/>
    </location>
</feature>
<sequence>MSSNKKPKPNYEEFRKRRDEEKSARQERIKDRLNEIRLNKLANVAKLNAELKENQFYIGAIAGAGATQKIQKTGSVAAANQKPLLPNNAKKTEPTLQSPPLVKGSPVKRKVETKAAIKNVPTKKSFGVGGIVSASARKSPRVNNVKSKVDLISNRRKELNVWKKEKDLQIKKLVSSNTSKLVGQTKSFLSKTTSNLSADKKSLVKNSSTAVNKISLNKTVNQCPPNKQKIENTFSKKAVPIQIAPTSKKASSVAASHPARRMTVIHSNVVTKRNSLSKQFLKSRKSIAVVANSALGFSNKHDDVALRKTANNTKSTTKSAEVVIAATQQPLTTELQPHNQRATTSAAATSTTSTQPQKPISYTIDIKPIPSSVTKRRRTTMFKSQYQPKENLTKSVMKEKLTDWLKTQGKSPTAYKRHMCCYGLHKDSPLHSSTTKKAQPKEHMRLKNLKLESIKLPSLSISLNAISDNDDNITSDKNDVKTLTITEEPASLDKNEEPTSSDKRERRTTEGNVAGCVAPQSERKLPNRGVRIMGEVQEKNVFRSSDIFYLCKEIKENLNRTSSFLDRSSLINVDCSSSSNNSKSQTTPASKRSFEKSIIKPGKTNNDGDEKRDDNGNDKRDDDGGKREGDDKKDEHLGNKSVKKCRFHHDEKRNGRNDNDDKGGDGDESIPPFFGTPHKKCYVITPVRRSTRKSCLATKHSVMDGDVIVESMDELPVETKERSIFRSNKRIAIFGNSDAERDNHNNNNNNNNNGGGEIDGKGRLYFGIWHPCKNHVSLHF</sequence>
<dbReference type="EMBL" id="AMQM01000679">
    <property type="status" value="NOT_ANNOTATED_CDS"/>
    <property type="molecule type" value="Genomic_DNA"/>
</dbReference>
<evidence type="ECO:0000313" key="4">
    <source>
        <dbReference type="Proteomes" id="UP000015101"/>
    </source>
</evidence>
<feature type="region of interest" description="Disordered" evidence="1">
    <location>
        <begin position="331"/>
        <end position="358"/>
    </location>
</feature>
<dbReference type="EMBL" id="KB096324">
    <property type="protein sequence ID" value="ESO06685.1"/>
    <property type="molecule type" value="Genomic_DNA"/>
</dbReference>
<dbReference type="EnsemblMetazoa" id="HelroT188449">
    <property type="protein sequence ID" value="HelroP188449"/>
    <property type="gene ID" value="HelroG188449"/>
</dbReference>
<evidence type="ECO:0000256" key="1">
    <source>
        <dbReference type="SAM" id="MobiDB-lite"/>
    </source>
</evidence>
<feature type="region of interest" description="Disordered" evidence="1">
    <location>
        <begin position="1"/>
        <end position="31"/>
    </location>
</feature>
<evidence type="ECO:0000313" key="2">
    <source>
        <dbReference type="EMBL" id="ESO06685.1"/>
    </source>
</evidence>
<reference evidence="4" key="1">
    <citation type="submission" date="2012-12" db="EMBL/GenBank/DDBJ databases">
        <authorList>
            <person name="Hellsten U."/>
            <person name="Grimwood J."/>
            <person name="Chapman J.A."/>
            <person name="Shapiro H."/>
            <person name="Aerts A."/>
            <person name="Otillar R.P."/>
            <person name="Terry A.Y."/>
            <person name="Boore J.L."/>
            <person name="Simakov O."/>
            <person name="Marletaz F."/>
            <person name="Cho S.-J."/>
            <person name="Edsinger-Gonzales E."/>
            <person name="Havlak P."/>
            <person name="Kuo D.-H."/>
            <person name="Larsson T."/>
            <person name="Lv J."/>
            <person name="Arendt D."/>
            <person name="Savage R."/>
            <person name="Osoegawa K."/>
            <person name="de Jong P."/>
            <person name="Lindberg D.R."/>
            <person name="Seaver E.C."/>
            <person name="Weisblat D.A."/>
            <person name="Putnam N.H."/>
            <person name="Grigoriev I.V."/>
            <person name="Rokhsar D.S."/>
        </authorList>
    </citation>
    <scope>NUCLEOTIDE SEQUENCE</scope>
</reference>
<gene>
    <name evidence="3" type="primary">20210897</name>
    <name evidence="2" type="ORF">HELRODRAFT_188449</name>
</gene>
<dbReference type="KEGG" id="hro:HELRODRAFT_188449"/>
<organism evidence="3 4">
    <name type="scientific">Helobdella robusta</name>
    <name type="common">Californian leech</name>
    <dbReference type="NCBI Taxonomy" id="6412"/>
    <lineage>
        <taxon>Eukaryota</taxon>
        <taxon>Metazoa</taxon>
        <taxon>Spiralia</taxon>
        <taxon>Lophotrochozoa</taxon>
        <taxon>Annelida</taxon>
        <taxon>Clitellata</taxon>
        <taxon>Hirudinea</taxon>
        <taxon>Rhynchobdellida</taxon>
        <taxon>Glossiphoniidae</taxon>
        <taxon>Helobdella</taxon>
    </lineage>
</organism>
<feature type="compositionally biased region" description="Basic and acidic residues" evidence="1">
    <location>
        <begin position="9"/>
        <end position="31"/>
    </location>
</feature>
<evidence type="ECO:0000313" key="3">
    <source>
        <dbReference type="EnsemblMetazoa" id="HelroP188449"/>
    </source>
</evidence>
<dbReference type="InParanoid" id="T1FQ00"/>
<keyword evidence="4" id="KW-1185">Reference proteome</keyword>
<feature type="compositionally biased region" description="Polar residues" evidence="1">
    <location>
        <begin position="331"/>
        <end position="341"/>
    </location>
</feature>
<dbReference type="Proteomes" id="UP000015101">
    <property type="component" value="Unassembled WGS sequence"/>
</dbReference>
<protein>
    <submittedName>
        <fullName evidence="2 3">Uncharacterized protein</fullName>
    </submittedName>
</protein>
<reference evidence="3" key="3">
    <citation type="submission" date="2015-06" db="UniProtKB">
        <authorList>
            <consortium name="EnsemblMetazoa"/>
        </authorList>
    </citation>
    <scope>IDENTIFICATION</scope>
</reference>
<dbReference type="HOGENOM" id="CLU_359135_0_0_1"/>
<feature type="compositionally biased region" description="Basic and acidic residues" evidence="1">
    <location>
        <begin position="606"/>
        <end position="638"/>
    </location>
</feature>
<dbReference type="CTD" id="20210897"/>
<feature type="region of interest" description="Disordered" evidence="1">
    <location>
        <begin position="489"/>
        <end position="514"/>
    </location>
</feature>
<feature type="compositionally biased region" description="Low complexity" evidence="1">
    <location>
        <begin position="342"/>
        <end position="354"/>
    </location>
</feature>
<feature type="region of interest" description="Disordered" evidence="1">
    <location>
        <begin position="81"/>
        <end position="109"/>
    </location>
</feature>
<dbReference type="RefSeq" id="XP_009016053.1">
    <property type="nucleotide sequence ID" value="XM_009017805.1"/>
</dbReference>
<name>T1FQ00_HELRO</name>
<feature type="region of interest" description="Disordered" evidence="1">
    <location>
        <begin position="572"/>
        <end position="674"/>
    </location>
</feature>
<reference evidence="2 4" key="2">
    <citation type="journal article" date="2013" name="Nature">
        <title>Insights into bilaterian evolution from three spiralian genomes.</title>
        <authorList>
            <person name="Simakov O."/>
            <person name="Marletaz F."/>
            <person name="Cho S.J."/>
            <person name="Edsinger-Gonzales E."/>
            <person name="Havlak P."/>
            <person name="Hellsten U."/>
            <person name="Kuo D.H."/>
            <person name="Larsson T."/>
            <person name="Lv J."/>
            <person name="Arendt D."/>
            <person name="Savage R."/>
            <person name="Osoegawa K."/>
            <person name="de Jong P."/>
            <person name="Grimwood J."/>
            <person name="Chapman J.A."/>
            <person name="Shapiro H."/>
            <person name="Aerts A."/>
            <person name="Otillar R.P."/>
            <person name="Terry A.Y."/>
            <person name="Boore J.L."/>
            <person name="Grigoriev I.V."/>
            <person name="Lindberg D.R."/>
            <person name="Seaver E.C."/>
            <person name="Weisblat D.A."/>
            <person name="Putnam N.H."/>
            <person name="Rokhsar D.S."/>
        </authorList>
    </citation>
    <scope>NUCLEOTIDE SEQUENCE</scope>
</reference>
<dbReference type="AlphaFoldDB" id="T1FQ00"/>
<accession>T1FQ00</accession>
<dbReference type="OrthoDB" id="6288182at2759"/>
<feature type="compositionally biased region" description="Basic and acidic residues" evidence="1">
    <location>
        <begin position="648"/>
        <end position="665"/>
    </location>
</feature>
<dbReference type="GeneID" id="20210897"/>
<proteinExistence type="predicted"/>